<keyword evidence="9" id="KW-1185">Reference proteome</keyword>
<organism evidence="8 9">
    <name type="scientific">Paludibacterium paludis</name>
    <dbReference type="NCBI Taxonomy" id="1225769"/>
    <lineage>
        <taxon>Bacteria</taxon>
        <taxon>Pseudomonadati</taxon>
        <taxon>Pseudomonadota</taxon>
        <taxon>Betaproteobacteria</taxon>
        <taxon>Neisseriales</taxon>
        <taxon>Chromobacteriaceae</taxon>
        <taxon>Paludibacterium</taxon>
    </lineage>
</organism>
<evidence type="ECO:0000256" key="4">
    <source>
        <dbReference type="ARBA" id="ARBA00022898"/>
    </source>
</evidence>
<evidence type="ECO:0000256" key="2">
    <source>
        <dbReference type="ARBA" id="ARBA00009533"/>
    </source>
</evidence>
<proteinExistence type="inferred from homology"/>
<evidence type="ECO:0000256" key="3">
    <source>
        <dbReference type="ARBA" id="ARBA00022793"/>
    </source>
</evidence>
<dbReference type="RefSeq" id="WP_189530691.1">
    <property type="nucleotide sequence ID" value="NZ_BMYX01000001.1"/>
</dbReference>
<reference evidence="8" key="2">
    <citation type="submission" date="2020-09" db="EMBL/GenBank/DDBJ databases">
        <authorList>
            <person name="Sun Q."/>
            <person name="Kim S."/>
        </authorList>
    </citation>
    <scope>NUCLEOTIDE SEQUENCE</scope>
    <source>
        <strain evidence="8">KCTC 32182</strain>
    </source>
</reference>
<comment type="similarity">
    <text evidence="2 7">Belongs to the group II decarboxylase family.</text>
</comment>
<dbReference type="InterPro" id="IPR015421">
    <property type="entry name" value="PyrdxlP-dep_Trfase_major"/>
</dbReference>
<dbReference type="EMBL" id="BMYX01000001">
    <property type="protein sequence ID" value="GGY05115.1"/>
    <property type="molecule type" value="Genomic_DNA"/>
</dbReference>
<dbReference type="GO" id="GO:0016831">
    <property type="term" value="F:carboxy-lyase activity"/>
    <property type="evidence" value="ECO:0007669"/>
    <property type="project" value="UniProtKB-KW"/>
</dbReference>
<evidence type="ECO:0000313" key="9">
    <source>
        <dbReference type="Proteomes" id="UP000645257"/>
    </source>
</evidence>
<keyword evidence="8" id="KW-0808">Transferase</keyword>
<dbReference type="AlphaFoldDB" id="A0A918NYH9"/>
<dbReference type="InterPro" id="IPR015422">
    <property type="entry name" value="PyrdxlP-dep_Trfase_small"/>
</dbReference>
<protein>
    <submittedName>
        <fullName evidence="8">Aspartate aminotransferase family protein</fullName>
    </submittedName>
</protein>
<evidence type="ECO:0000256" key="7">
    <source>
        <dbReference type="RuleBase" id="RU000382"/>
    </source>
</evidence>
<dbReference type="Gene3D" id="3.40.640.10">
    <property type="entry name" value="Type I PLP-dependent aspartate aminotransferase-like (Major domain)"/>
    <property type="match status" value="1"/>
</dbReference>
<dbReference type="PANTHER" id="PTHR11999">
    <property type="entry name" value="GROUP II PYRIDOXAL-5-PHOSPHATE DECARBOXYLASE"/>
    <property type="match status" value="1"/>
</dbReference>
<evidence type="ECO:0000313" key="8">
    <source>
        <dbReference type="EMBL" id="GGY05115.1"/>
    </source>
</evidence>
<dbReference type="Proteomes" id="UP000645257">
    <property type="component" value="Unassembled WGS sequence"/>
</dbReference>
<dbReference type="Pfam" id="PF00282">
    <property type="entry name" value="Pyridoxal_deC"/>
    <property type="match status" value="1"/>
</dbReference>
<evidence type="ECO:0000256" key="5">
    <source>
        <dbReference type="ARBA" id="ARBA00023239"/>
    </source>
</evidence>
<comment type="cofactor">
    <cofactor evidence="1 6 7">
        <name>pyridoxal 5'-phosphate</name>
        <dbReference type="ChEBI" id="CHEBI:597326"/>
    </cofactor>
</comment>
<sequence>MHPILHHDAGREAEILHNACAKAMAFLEGLERRPVRPPRRAVDVDAEAFRLPEEGIGAEAALDEFWARHADGLSGSAGPRYFGFVTGGGTPAALAADWLVSVVDQNAQLNGDTVAAALELATVTQVRDLLGLPAAFTGSFVSGATMANLVGLAIGRQWLGAARGIDIAKSGVAALGPVRVLSTSPHSSTLKAMSLLGLGRDAWWPVAALPDSEAIDPAALEARLAEAPDMPTLVVANAGTVNTTAFDDLPALVRLRDRYGFWLHVDAAFGGVAAVSPRFAGRLAGWEAADSITVDAHKWLNVPYDSAMQFTRHLDMQLATFQNLSPYLSAPVARPDNYLHLTPENSRRWRALPVWMALRAYGRGGFAEIVERCADLAALLGRRLEELGGFELLAPVTLNVVCFAPRTSGDAAAGRDAFLEALNRDGRVLCTPTELFGRPGVRAALVNWRTRMEDIDLAFAAMRDALDASGVMAAGAQ</sequence>
<feature type="modified residue" description="N6-(pyridoxal phosphate)lysine" evidence="6">
    <location>
        <position position="298"/>
    </location>
</feature>
<keyword evidence="3" id="KW-0210">Decarboxylase</keyword>
<dbReference type="GO" id="GO:0006520">
    <property type="term" value="P:amino acid metabolic process"/>
    <property type="evidence" value="ECO:0007669"/>
    <property type="project" value="InterPro"/>
</dbReference>
<evidence type="ECO:0000256" key="1">
    <source>
        <dbReference type="ARBA" id="ARBA00001933"/>
    </source>
</evidence>
<dbReference type="GO" id="GO:0008483">
    <property type="term" value="F:transaminase activity"/>
    <property type="evidence" value="ECO:0007669"/>
    <property type="project" value="UniProtKB-KW"/>
</dbReference>
<evidence type="ECO:0000256" key="6">
    <source>
        <dbReference type="PIRSR" id="PIRSR602129-50"/>
    </source>
</evidence>
<dbReference type="Gene3D" id="3.90.1150.10">
    <property type="entry name" value="Aspartate Aminotransferase, domain 1"/>
    <property type="match status" value="1"/>
</dbReference>
<dbReference type="GO" id="GO:0030170">
    <property type="term" value="F:pyridoxal phosphate binding"/>
    <property type="evidence" value="ECO:0007669"/>
    <property type="project" value="InterPro"/>
</dbReference>
<dbReference type="SUPFAM" id="SSF53383">
    <property type="entry name" value="PLP-dependent transferases"/>
    <property type="match status" value="1"/>
</dbReference>
<dbReference type="InterPro" id="IPR015424">
    <property type="entry name" value="PyrdxlP-dep_Trfase"/>
</dbReference>
<dbReference type="PRINTS" id="PR00800">
    <property type="entry name" value="YHDCRBOXLASE"/>
</dbReference>
<dbReference type="PANTHER" id="PTHR11999:SF70">
    <property type="entry name" value="MIP05841P"/>
    <property type="match status" value="1"/>
</dbReference>
<name>A0A918NYH9_9NEIS</name>
<comment type="caution">
    <text evidence="8">The sequence shown here is derived from an EMBL/GenBank/DDBJ whole genome shotgun (WGS) entry which is preliminary data.</text>
</comment>
<dbReference type="InterPro" id="IPR002129">
    <property type="entry name" value="PyrdxlP-dep_de-COase"/>
</dbReference>
<reference evidence="8" key="1">
    <citation type="journal article" date="2014" name="Int. J. Syst. Evol. Microbiol.">
        <title>Complete genome sequence of Corynebacterium casei LMG S-19264T (=DSM 44701T), isolated from a smear-ripened cheese.</title>
        <authorList>
            <consortium name="US DOE Joint Genome Institute (JGI-PGF)"/>
            <person name="Walter F."/>
            <person name="Albersmeier A."/>
            <person name="Kalinowski J."/>
            <person name="Ruckert C."/>
        </authorList>
    </citation>
    <scope>NUCLEOTIDE SEQUENCE</scope>
    <source>
        <strain evidence="8">KCTC 32182</strain>
    </source>
</reference>
<keyword evidence="5 7" id="KW-0456">Lyase</keyword>
<keyword evidence="8" id="KW-0032">Aminotransferase</keyword>
<dbReference type="GO" id="GO:0019752">
    <property type="term" value="P:carboxylic acid metabolic process"/>
    <property type="evidence" value="ECO:0007669"/>
    <property type="project" value="InterPro"/>
</dbReference>
<gene>
    <name evidence="8" type="ORF">GCM10011289_04600</name>
</gene>
<keyword evidence="4 6" id="KW-0663">Pyridoxal phosphate</keyword>
<accession>A0A918NYH9</accession>
<dbReference type="InterPro" id="IPR010977">
    <property type="entry name" value="Aromatic_deC"/>
</dbReference>